<dbReference type="AlphaFoldDB" id="A0A8S1CPS0"/>
<keyword evidence="3 6" id="KW-1133">Transmembrane helix</keyword>
<evidence type="ECO:0000256" key="2">
    <source>
        <dbReference type="ARBA" id="ARBA00022692"/>
    </source>
</evidence>
<evidence type="ECO:0000313" key="8">
    <source>
        <dbReference type="EMBL" id="CAB3372555.1"/>
    </source>
</evidence>
<reference evidence="8 9" key="1">
    <citation type="submission" date="2020-04" db="EMBL/GenBank/DDBJ databases">
        <authorList>
            <person name="Alioto T."/>
            <person name="Alioto T."/>
            <person name="Gomez Garrido J."/>
        </authorList>
    </citation>
    <scope>NUCLEOTIDE SEQUENCE [LARGE SCALE GENOMIC DNA]</scope>
</reference>
<feature type="transmembrane region" description="Helical" evidence="6">
    <location>
        <begin position="319"/>
        <end position="340"/>
    </location>
</feature>
<name>A0A8S1CPS0_9INSE</name>
<dbReference type="InterPro" id="IPR036259">
    <property type="entry name" value="MFS_trans_sf"/>
</dbReference>
<accession>A0A8S1CPS0</accession>
<dbReference type="Pfam" id="PF07690">
    <property type="entry name" value="MFS_1"/>
    <property type="match status" value="1"/>
</dbReference>
<dbReference type="PROSITE" id="PS00216">
    <property type="entry name" value="SUGAR_TRANSPORT_1"/>
    <property type="match status" value="1"/>
</dbReference>
<evidence type="ECO:0000313" key="9">
    <source>
        <dbReference type="Proteomes" id="UP000494165"/>
    </source>
</evidence>
<dbReference type="InterPro" id="IPR005829">
    <property type="entry name" value="Sugar_transporter_CS"/>
</dbReference>
<dbReference type="PANTHER" id="PTHR24064">
    <property type="entry name" value="SOLUTE CARRIER FAMILY 22 MEMBER"/>
    <property type="match status" value="1"/>
</dbReference>
<feature type="transmembrane region" description="Helical" evidence="6">
    <location>
        <begin position="134"/>
        <end position="155"/>
    </location>
</feature>
<evidence type="ECO:0000259" key="7">
    <source>
        <dbReference type="PROSITE" id="PS50850"/>
    </source>
</evidence>
<sequence>MSESNGPAAAETISSAEDAGCGPRQWRTTALLSLFLLPSTWHLTVITFNTVSPPFKCVSSPNITSCRADNETFCTKWRFDVTQSNTIISEWDLICENEYLISLAKLAFLLGVGLGGIISGILSDRLGRRKILTIALTAQILISTTIAFAPTLLVYNVLRFALGWSCVSVIITSFVLCMESVADRTMAGILFHVTVPLGYLTLAGLAFLLRNWRHLQLAITFPTLLLYGVIYVVPESPQWLRSDATQAQPLALVRTPRMRTVSALIWLLWLVVYIGYFGIVLNMGSIAGDIYLNTLFAGLMELVAIILSLPLLQKMGRRFTFICVLAAGGLCSACAGALIASTFSTVLVVLARSCLSIAYVGLPLYTSELFPTVVRNIGVGFSNFFAGLALVLVSHLWELAALAEGLPLFAVGALAALGAASVLFLPETLNKKLQDTVEEFESEAKRSEG</sequence>
<feature type="transmembrane region" description="Helical" evidence="6">
    <location>
        <begin position="346"/>
        <end position="365"/>
    </location>
</feature>
<protein>
    <recommendedName>
        <fullName evidence="7">Major facilitator superfamily (MFS) profile domain-containing protein</fullName>
    </recommendedName>
</protein>
<evidence type="ECO:0000256" key="1">
    <source>
        <dbReference type="ARBA" id="ARBA00004141"/>
    </source>
</evidence>
<dbReference type="PROSITE" id="PS50850">
    <property type="entry name" value="MFS"/>
    <property type="match status" value="1"/>
</dbReference>
<evidence type="ECO:0000256" key="5">
    <source>
        <dbReference type="SAM" id="MobiDB-lite"/>
    </source>
</evidence>
<evidence type="ECO:0000256" key="6">
    <source>
        <dbReference type="SAM" id="Phobius"/>
    </source>
</evidence>
<evidence type="ECO:0000256" key="3">
    <source>
        <dbReference type="ARBA" id="ARBA00022989"/>
    </source>
</evidence>
<organism evidence="8 9">
    <name type="scientific">Cloeon dipterum</name>
    <dbReference type="NCBI Taxonomy" id="197152"/>
    <lineage>
        <taxon>Eukaryota</taxon>
        <taxon>Metazoa</taxon>
        <taxon>Ecdysozoa</taxon>
        <taxon>Arthropoda</taxon>
        <taxon>Hexapoda</taxon>
        <taxon>Insecta</taxon>
        <taxon>Pterygota</taxon>
        <taxon>Palaeoptera</taxon>
        <taxon>Ephemeroptera</taxon>
        <taxon>Pisciforma</taxon>
        <taxon>Baetidae</taxon>
        <taxon>Cloeon</taxon>
    </lineage>
</organism>
<feature type="transmembrane region" description="Helical" evidence="6">
    <location>
        <begin position="99"/>
        <end position="122"/>
    </location>
</feature>
<dbReference type="GO" id="GO:0022857">
    <property type="term" value="F:transmembrane transporter activity"/>
    <property type="evidence" value="ECO:0007669"/>
    <property type="project" value="InterPro"/>
</dbReference>
<proteinExistence type="predicted"/>
<evidence type="ECO:0000256" key="4">
    <source>
        <dbReference type="ARBA" id="ARBA00023136"/>
    </source>
</evidence>
<gene>
    <name evidence="8" type="ORF">CLODIP_2_CD12814</name>
</gene>
<keyword evidence="2 6" id="KW-0812">Transmembrane</keyword>
<feature type="transmembrane region" description="Helical" evidence="6">
    <location>
        <begin position="406"/>
        <end position="425"/>
    </location>
</feature>
<dbReference type="InterPro" id="IPR020846">
    <property type="entry name" value="MFS_dom"/>
</dbReference>
<dbReference type="EMBL" id="CADEPI010000073">
    <property type="protein sequence ID" value="CAB3372555.1"/>
    <property type="molecule type" value="Genomic_DNA"/>
</dbReference>
<dbReference type="Proteomes" id="UP000494165">
    <property type="component" value="Unassembled WGS sequence"/>
</dbReference>
<dbReference type="InterPro" id="IPR011701">
    <property type="entry name" value="MFS"/>
</dbReference>
<dbReference type="Gene3D" id="1.20.1250.20">
    <property type="entry name" value="MFS general substrate transporter like domains"/>
    <property type="match status" value="2"/>
</dbReference>
<feature type="transmembrane region" description="Helical" evidence="6">
    <location>
        <begin position="189"/>
        <end position="209"/>
    </location>
</feature>
<feature type="transmembrane region" description="Helical" evidence="6">
    <location>
        <begin position="161"/>
        <end position="182"/>
    </location>
</feature>
<keyword evidence="9" id="KW-1185">Reference proteome</keyword>
<feature type="domain" description="Major facilitator superfamily (MFS) profile" evidence="7">
    <location>
        <begin position="28"/>
        <end position="430"/>
    </location>
</feature>
<dbReference type="GO" id="GO:0016020">
    <property type="term" value="C:membrane"/>
    <property type="evidence" value="ECO:0007669"/>
    <property type="project" value="UniProtKB-SubCell"/>
</dbReference>
<feature type="transmembrane region" description="Helical" evidence="6">
    <location>
        <begin position="377"/>
        <end position="400"/>
    </location>
</feature>
<feature type="region of interest" description="Disordered" evidence="5">
    <location>
        <begin position="1"/>
        <end position="21"/>
    </location>
</feature>
<comment type="caution">
    <text evidence="8">The sequence shown here is derived from an EMBL/GenBank/DDBJ whole genome shotgun (WGS) entry which is preliminary data.</text>
</comment>
<feature type="transmembrane region" description="Helical" evidence="6">
    <location>
        <begin position="264"/>
        <end position="284"/>
    </location>
</feature>
<feature type="transmembrane region" description="Helical" evidence="6">
    <location>
        <begin position="290"/>
        <end position="312"/>
    </location>
</feature>
<comment type="subcellular location">
    <subcellularLocation>
        <location evidence="1">Membrane</location>
        <topology evidence="1">Multi-pass membrane protein</topology>
    </subcellularLocation>
</comment>
<dbReference type="SUPFAM" id="SSF103473">
    <property type="entry name" value="MFS general substrate transporter"/>
    <property type="match status" value="1"/>
</dbReference>
<keyword evidence="4 6" id="KW-0472">Membrane</keyword>
<dbReference type="OrthoDB" id="3936150at2759"/>